<protein>
    <recommendedName>
        <fullName evidence="2">Domain of unknown function DB domain-containing protein</fullName>
    </recommendedName>
</protein>
<comment type="caution">
    <text evidence="3">The sequence shown here is derived from an EMBL/GenBank/DDBJ whole genome shotgun (WGS) entry which is preliminary data.</text>
</comment>
<keyword evidence="4" id="KW-1185">Reference proteome</keyword>
<dbReference type="Proteomes" id="UP000783686">
    <property type="component" value="Unassembled WGS sequence"/>
</dbReference>
<dbReference type="InterPro" id="IPR002602">
    <property type="entry name" value="DB"/>
</dbReference>
<dbReference type="Proteomes" id="UP000614601">
    <property type="component" value="Unassembled WGS sequence"/>
</dbReference>
<feature type="chain" id="PRO_5035594755" description="Domain of unknown function DB domain-containing protein" evidence="1">
    <location>
        <begin position="18"/>
        <end position="138"/>
    </location>
</feature>
<reference evidence="3" key="1">
    <citation type="submission" date="2020-09" db="EMBL/GenBank/DDBJ databases">
        <authorList>
            <person name="Kikuchi T."/>
        </authorList>
    </citation>
    <scope>NUCLEOTIDE SEQUENCE</scope>
    <source>
        <strain evidence="3">SH1</strain>
    </source>
</reference>
<proteinExistence type="predicted"/>
<keyword evidence="1" id="KW-0732">Signal</keyword>
<gene>
    <name evidence="3" type="ORF">BOKJ2_LOCUS4161</name>
</gene>
<evidence type="ECO:0000256" key="1">
    <source>
        <dbReference type="SAM" id="SignalP"/>
    </source>
</evidence>
<evidence type="ECO:0000313" key="4">
    <source>
        <dbReference type="Proteomes" id="UP000614601"/>
    </source>
</evidence>
<feature type="domain" description="Domain of unknown function DB" evidence="2">
    <location>
        <begin position="28"/>
        <end position="124"/>
    </location>
</feature>
<dbReference type="EMBL" id="CAJFDH010000002">
    <property type="protein sequence ID" value="CAD5212355.1"/>
    <property type="molecule type" value="Genomic_DNA"/>
</dbReference>
<dbReference type="PANTHER" id="PTHR46705:SF13">
    <property type="entry name" value="DOMAIN OF UNKNOWN FUNCTION DB DOMAIN-CONTAINING PROTEIN"/>
    <property type="match status" value="1"/>
</dbReference>
<sequence length="138" mass="15920">MFIPLLLLLLYVSNGIAYRDGNTKFKLCCSKQLSADKQCKQRFCDFNSLAADNILFFLNSCTPKGSTVPDMWACATSKEDHTECCKKKNVFKECLPYCNYNTTPNDYLKHIFCLQNFNPIKDCFRSHLNFHPNIHGDE</sequence>
<feature type="signal peptide" evidence="1">
    <location>
        <begin position="1"/>
        <end position="17"/>
    </location>
</feature>
<organism evidence="3 4">
    <name type="scientific">Bursaphelenchus okinawaensis</name>
    <dbReference type="NCBI Taxonomy" id="465554"/>
    <lineage>
        <taxon>Eukaryota</taxon>
        <taxon>Metazoa</taxon>
        <taxon>Ecdysozoa</taxon>
        <taxon>Nematoda</taxon>
        <taxon>Chromadorea</taxon>
        <taxon>Rhabditida</taxon>
        <taxon>Tylenchina</taxon>
        <taxon>Tylenchomorpha</taxon>
        <taxon>Aphelenchoidea</taxon>
        <taxon>Aphelenchoididae</taxon>
        <taxon>Bursaphelenchus</taxon>
    </lineage>
</organism>
<evidence type="ECO:0000259" key="2">
    <source>
        <dbReference type="Pfam" id="PF01682"/>
    </source>
</evidence>
<dbReference type="EMBL" id="CAJFCW020000002">
    <property type="protein sequence ID" value="CAG9095651.1"/>
    <property type="molecule type" value="Genomic_DNA"/>
</dbReference>
<accession>A0A811KBR4</accession>
<name>A0A811KBR4_9BILA</name>
<dbReference type="AlphaFoldDB" id="A0A811KBR4"/>
<dbReference type="Pfam" id="PF01682">
    <property type="entry name" value="DB"/>
    <property type="match status" value="1"/>
</dbReference>
<evidence type="ECO:0000313" key="3">
    <source>
        <dbReference type="EMBL" id="CAD5212355.1"/>
    </source>
</evidence>
<dbReference type="OrthoDB" id="5843172at2759"/>
<dbReference type="PANTHER" id="PTHR46705">
    <property type="entry name" value="PROTEIN CBG09805"/>
    <property type="match status" value="1"/>
</dbReference>